<feature type="region of interest" description="Disordered" evidence="1">
    <location>
        <begin position="1"/>
        <end position="29"/>
    </location>
</feature>
<evidence type="ECO:0000313" key="2">
    <source>
        <dbReference type="Proteomes" id="UP000095283"/>
    </source>
</evidence>
<evidence type="ECO:0000256" key="1">
    <source>
        <dbReference type="SAM" id="MobiDB-lite"/>
    </source>
</evidence>
<feature type="compositionally biased region" description="Basic and acidic residues" evidence="1">
    <location>
        <begin position="1"/>
        <end position="20"/>
    </location>
</feature>
<sequence length="59" mass="6639">MQKQEEGQTRVKASYEDQREQTSALSNPIAVPKRAESENIAKNVSEALVRISDGPRRKL</sequence>
<evidence type="ECO:0000313" key="3">
    <source>
        <dbReference type="WBParaSite" id="Hba_20033"/>
    </source>
</evidence>
<proteinExistence type="predicted"/>
<accession>A0A1I7XR75</accession>
<dbReference type="Proteomes" id="UP000095283">
    <property type="component" value="Unplaced"/>
</dbReference>
<reference evidence="3" key="1">
    <citation type="submission" date="2016-11" db="UniProtKB">
        <authorList>
            <consortium name="WormBaseParasite"/>
        </authorList>
    </citation>
    <scope>IDENTIFICATION</scope>
</reference>
<organism evidence="2 3">
    <name type="scientific">Heterorhabditis bacteriophora</name>
    <name type="common">Entomopathogenic nematode worm</name>
    <dbReference type="NCBI Taxonomy" id="37862"/>
    <lineage>
        <taxon>Eukaryota</taxon>
        <taxon>Metazoa</taxon>
        <taxon>Ecdysozoa</taxon>
        <taxon>Nematoda</taxon>
        <taxon>Chromadorea</taxon>
        <taxon>Rhabditida</taxon>
        <taxon>Rhabditina</taxon>
        <taxon>Rhabditomorpha</taxon>
        <taxon>Strongyloidea</taxon>
        <taxon>Heterorhabditidae</taxon>
        <taxon>Heterorhabditis</taxon>
    </lineage>
</organism>
<protein>
    <submittedName>
        <fullName evidence="3">Small, acid-soluble spore protein, alpha/beta type</fullName>
    </submittedName>
</protein>
<dbReference type="WBParaSite" id="Hba_20033">
    <property type="protein sequence ID" value="Hba_20033"/>
    <property type="gene ID" value="Hba_20033"/>
</dbReference>
<keyword evidence="2" id="KW-1185">Reference proteome</keyword>
<name>A0A1I7XR75_HETBA</name>
<dbReference type="AlphaFoldDB" id="A0A1I7XR75"/>